<evidence type="ECO:0000256" key="6">
    <source>
        <dbReference type="HAMAP-Rule" id="MF_00740"/>
    </source>
</evidence>
<evidence type="ECO:0000256" key="1">
    <source>
        <dbReference type="ARBA" id="ARBA00010373"/>
    </source>
</evidence>
<name>A0A212LS12_9FIRM</name>
<dbReference type="EMBL" id="FMJE01000003">
    <property type="protein sequence ID" value="SCM80353.1"/>
    <property type="molecule type" value="Genomic_DNA"/>
</dbReference>
<dbReference type="PIRSF" id="PIRSF001491">
    <property type="entry name" value="Ppentomutase"/>
    <property type="match status" value="1"/>
</dbReference>
<dbReference type="RefSeq" id="WP_288183803.1">
    <property type="nucleotide sequence ID" value="NZ_LT608335.1"/>
</dbReference>
<evidence type="ECO:0000256" key="5">
    <source>
        <dbReference type="ARBA" id="ARBA00023235"/>
    </source>
</evidence>
<dbReference type="FunFam" id="3.30.70.1250:FF:000001">
    <property type="entry name" value="Phosphopentomutase"/>
    <property type="match status" value="1"/>
</dbReference>
<dbReference type="UniPathway" id="UPA00087">
    <property type="reaction ID" value="UER00173"/>
</dbReference>
<dbReference type="EC" id="5.4.2.7" evidence="6 7"/>
<feature type="binding site" evidence="6">
    <location>
        <position position="326"/>
    </location>
    <ligand>
        <name>Mn(2+)</name>
        <dbReference type="ChEBI" id="CHEBI:29035"/>
        <label>1</label>
    </ligand>
</feature>
<comment type="subcellular location">
    <subcellularLocation>
        <location evidence="6">Cytoplasm</location>
    </subcellularLocation>
</comment>
<dbReference type="InterPro" id="IPR024052">
    <property type="entry name" value="Phosphopentomutase_DeoB_cap_sf"/>
</dbReference>
<dbReference type="SUPFAM" id="SSF143856">
    <property type="entry name" value="DeoB insert domain-like"/>
    <property type="match status" value="1"/>
</dbReference>
<dbReference type="Pfam" id="PF01676">
    <property type="entry name" value="Metalloenzyme"/>
    <property type="match status" value="1"/>
</dbReference>
<evidence type="ECO:0000256" key="7">
    <source>
        <dbReference type="NCBIfam" id="TIGR01696"/>
    </source>
</evidence>
<dbReference type="InterPro" id="IPR010045">
    <property type="entry name" value="DeoB"/>
</dbReference>
<dbReference type="SUPFAM" id="SSF53649">
    <property type="entry name" value="Alkaline phosphatase-like"/>
    <property type="match status" value="1"/>
</dbReference>
<feature type="binding site" evidence="6">
    <location>
        <position position="327"/>
    </location>
    <ligand>
        <name>Mn(2+)</name>
        <dbReference type="ChEBI" id="CHEBI:29035"/>
        <label>1</label>
    </ligand>
</feature>
<dbReference type="PANTHER" id="PTHR21110:SF0">
    <property type="entry name" value="PHOSPHOPENTOMUTASE"/>
    <property type="match status" value="1"/>
</dbReference>
<comment type="pathway">
    <text evidence="6">Carbohydrate degradation; 2-deoxy-D-ribose 1-phosphate degradation; D-glyceraldehyde 3-phosphate and acetaldehyde from 2-deoxy-alpha-D-ribose 1-phosphate: step 1/2.</text>
</comment>
<dbReference type="CDD" id="cd16009">
    <property type="entry name" value="PPM"/>
    <property type="match status" value="1"/>
</dbReference>
<evidence type="ECO:0000259" key="8">
    <source>
        <dbReference type="Pfam" id="PF01676"/>
    </source>
</evidence>
<organism evidence="9">
    <name type="scientific">uncultured Sporomusa sp</name>
    <dbReference type="NCBI Taxonomy" id="307249"/>
    <lineage>
        <taxon>Bacteria</taxon>
        <taxon>Bacillati</taxon>
        <taxon>Bacillota</taxon>
        <taxon>Negativicutes</taxon>
        <taxon>Selenomonadales</taxon>
        <taxon>Sporomusaceae</taxon>
        <taxon>Sporomusa</taxon>
        <taxon>environmental samples</taxon>
    </lineage>
</organism>
<proteinExistence type="inferred from homology"/>
<dbReference type="InterPro" id="IPR017850">
    <property type="entry name" value="Alkaline_phosphatase_core_sf"/>
</dbReference>
<dbReference type="GO" id="GO:0006015">
    <property type="term" value="P:5-phosphoribose 1-diphosphate biosynthetic process"/>
    <property type="evidence" value="ECO:0007669"/>
    <property type="project" value="UniProtKB-UniPathway"/>
</dbReference>
<dbReference type="NCBIfam" id="NF003766">
    <property type="entry name" value="PRK05362.1"/>
    <property type="match status" value="1"/>
</dbReference>
<feature type="binding site" evidence="6">
    <location>
        <position position="338"/>
    </location>
    <ligand>
        <name>Mn(2+)</name>
        <dbReference type="ChEBI" id="CHEBI:29035"/>
        <label>2</label>
    </ligand>
</feature>
<evidence type="ECO:0000256" key="3">
    <source>
        <dbReference type="ARBA" id="ARBA00022723"/>
    </source>
</evidence>
<keyword evidence="3 6" id="KW-0479">Metal-binding</keyword>
<sequence>MFRRIFVIVLDSVGIGAMPDAHEYGDAGANTLVHIAETKGGLTLPVLASMGLGLIEPIAGVLAVSRPIAAFGKMAELSKGKDTTSGHWELAGCPLFTSFPVYPNGFPAEIIETFKLHSGLEVLGNKAASGTEIIAELGEEHMRSGRPIVYTSADSVFQIAAHEEIIPLTRLYELCKIARDKVCLGNHAVGRIIARPFIGKPGNFVRTANRHDYSLEPPAPTVLDLLKESGFAVTGIGKIADIYAHRGLTESYPTKSNSHAMEVLTDLAGKSLPSGLIMANLVDFDSIYGHRNDAAGYGQALEEFDTALAGFVSRMTEEDLLIITADHGCDPTVAGTDHTREYVPLLAYHKRLATTPQPVNLGIRSTFADVGATVAANFSLAPLAYGHSFLKDLLR</sequence>
<dbReference type="Gene3D" id="3.30.70.1250">
    <property type="entry name" value="Phosphopentomutase"/>
    <property type="match status" value="1"/>
</dbReference>
<evidence type="ECO:0000256" key="2">
    <source>
        <dbReference type="ARBA" id="ARBA00022490"/>
    </source>
</evidence>
<dbReference type="HAMAP" id="MF_00740">
    <property type="entry name" value="Phosphopentomut"/>
    <property type="match status" value="1"/>
</dbReference>
<dbReference type="GO" id="GO:0030145">
    <property type="term" value="F:manganese ion binding"/>
    <property type="evidence" value="ECO:0007669"/>
    <property type="project" value="UniProtKB-UniRule"/>
</dbReference>
<dbReference type="AlphaFoldDB" id="A0A212LS12"/>
<gene>
    <name evidence="6 9" type="primary">deoB</name>
    <name evidence="9" type="ORF">KL86SPO_30531</name>
</gene>
<comment type="catalytic activity">
    <reaction evidence="6">
        <text>2-deoxy-alpha-D-ribose 1-phosphate = 2-deoxy-D-ribose 5-phosphate</text>
        <dbReference type="Rhea" id="RHEA:27658"/>
        <dbReference type="ChEBI" id="CHEBI:57259"/>
        <dbReference type="ChEBI" id="CHEBI:62877"/>
        <dbReference type="EC" id="5.4.2.7"/>
    </reaction>
</comment>
<keyword evidence="2 6" id="KW-0963">Cytoplasm</keyword>
<dbReference type="Gene3D" id="3.40.720.10">
    <property type="entry name" value="Alkaline Phosphatase, subunit A"/>
    <property type="match status" value="1"/>
</dbReference>
<comment type="function">
    <text evidence="6">Isomerase that catalyzes the conversion of deoxy-ribose 1-phosphate (dRib-1-P) and ribose 1-phosphate (Rib-1-P) to deoxy-ribose 5-phosphate (dRib-5-P) and ribose 5-phosphate (Rib-5-P), respectively.</text>
</comment>
<accession>A0A212LS12</accession>
<feature type="domain" description="Metalloenzyme" evidence="8">
    <location>
        <begin position="4"/>
        <end position="381"/>
    </location>
</feature>
<dbReference type="GO" id="GO:0006018">
    <property type="term" value="P:2-deoxyribose 1-phosphate catabolic process"/>
    <property type="evidence" value="ECO:0007669"/>
    <property type="project" value="UniProtKB-UniRule"/>
</dbReference>
<dbReference type="GO" id="GO:0000287">
    <property type="term" value="F:magnesium ion binding"/>
    <property type="evidence" value="ECO:0007669"/>
    <property type="project" value="UniProtKB-UniRule"/>
</dbReference>
<feature type="binding site" evidence="6">
    <location>
        <position position="290"/>
    </location>
    <ligand>
        <name>Mn(2+)</name>
        <dbReference type="ChEBI" id="CHEBI:29035"/>
        <label>2</label>
    </ligand>
</feature>
<dbReference type="NCBIfam" id="TIGR01696">
    <property type="entry name" value="deoB"/>
    <property type="match status" value="1"/>
</dbReference>
<protein>
    <recommendedName>
        <fullName evidence="6 7">Phosphopentomutase</fullName>
        <ecNumber evidence="6 7">5.4.2.7</ecNumber>
    </recommendedName>
    <alternativeName>
        <fullName evidence="6">Phosphodeoxyribomutase</fullName>
    </alternativeName>
</protein>
<dbReference type="GO" id="GO:0043094">
    <property type="term" value="P:metabolic compound salvage"/>
    <property type="evidence" value="ECO:0007669"/>
    <property type="project" value="UniProtKB-UniRule"/>
</dbReference>
<evidence type="ECO:0000256" key="4">
    <source>
        <dbReference type="ARBA" id="ARBA00023211"/>
    </source>
</evidence>
<comment type="cofactor">
    <cofactor evidence="6">
        <name>Mn(2+)</name>
        <dbReference type="ChEBI" id="CHEBI:29035"/>
    </cofactor>
    <text evidence="6">Binds 2 manganese ions.</text>
</comment>
<dbReference type="GO" id="GO:0005829">
    <property type="term" value="C:cytosol"/>
    <property type="evidence" value="ECO:0007669"/>
    <property type="project" value="TreeGrafter"/>
</dbReference>
<keyword evidence="4 6" id="KW-0464">Manganese</keyword>
<dbReference type="PANTHER" id="PTHR21110">
    <property type="entry name" value="PHOSPHOPENTOMUTASE"/>
    <property type="match status" value="1"/>
</dbReference>
<dbReference type="InterPro" id="IPR006124">
    <property type="entry name" value="Metalloenzyme"/>
</dbReference>
<evidence type="ECO:0000313" key="9">
    <source>
        <dbReference type="EMBL" id="SCM80353.1"/>
    </source>
</evidence>
<reference evidence="9" key="1">
    <citation type="submission" date="2016-08" db="EMBL/GenBank/DDBJ databases">
        <authorList>
            <person name="Seilhamer J.J."/>
        </authorList>
    </citation>
    <scope>NUCLEOTIDE SEQUENCE</scope>
    <source>
        <strain evidence="9">86</strain>
    </source>
</reference>
<dbReference type="GO" id="GO:0009117">
    <property type="term" value="P:nucleotide metabolic process"/>
    <property type="evidence" value="ECO:0007669"/>
    <property type="project" value="UniProtKB-UniRule"/>
</dbReference>
<feature type="binding site" evidence="6">
    <location>
        <position position="285"/>
    </location>
    <ligand>
        <name>Mn(2+)</name>
        <dbReference type="ChEBI" id="CHEBI:29035"/>
        <label>2</label>
    </ligand>
</feature>
<dbReference type="GO" id="GO:0008973">
    <property type="term" value="F:phosphopentomutase activity"/>
    <property type="evidence" value="ECO:0007669"/>
    <property type="project" value="UniProtKB-UniRule"/>
</dbReference>
<feature type="binding site" evidence="6">
    <location>
        <position position="11"/>
    </location>
    <ligand>
        <name>Mn(2+)</name>
        <dbReference type="ChEBI" id="CHEBI:29035"/>
        <label>1</label>
    </ligand>
</feature>
<comment type="catalytic activity">
    <reaction evidence="6">
        <text>alpha-D-ribose 1-phosphate = D-ribose 5-phosphate</text>
        <dbReference type="Rhea" id="RHEA:18793"/>
        <dbReference type="ChEBI" id="CHEBI:57720"/>
        <dbReference type="ChEBI" id="CHEBI:78346"/>
        <dbReference type="EC" id="5.4.2.7"/>
    </reaction>
</comment>
<comment type="similarity">
    <text evidence="1 6">Belongs to the phosphopentomutase family.</text>
</comment>
<keyword evidence="5 6" id="KW-0413">Isomerase</keyword>